<keyword evidence="1" id="KW-0732">Signal</keyword>
<dbReference type="AlphaFoldDB" id="A0A9Q0WQK6"/>
<dbReference type="InterPro" id="IPR005519">
    <property type="entry name" value="Acid_phosphat_B-like"/>
</dbReference>
<accession>A0A9Q0WQK6</accession>
<dbReference type="PANTHER" id="PTHR31284">
    <property type="entry name" value="ACID PHOSPHATASE-LIKE PROTEIN"/>
    <property type="match status" value="1"/>
</dbReference>
<dbReference type="Proteomes" id="UP001151752">
    <property type="component" value="Chromosome 10"/>
</dbReference>
<name>A0A9Q0WQK6_9ROSI</name>
<reference evidence="2" key="2">
    <citation type="journal article" date="2023" name="Int. J. Mol. Sci.">
        <title>De Novo Assembly and Annotation of 11 Diverse Shrub Willow (Salix) Genomes Reveals Novel Gene Organization in Sex-Linked Regions.</title>
        <authorList>
            <person name="Hyden B."/>
            <person name="Feng K."/>
            <person name="Yates T.B."/>
            <person name="Jawdy S."/>
            <person name="Cereghino C."/>
            <person name="Smart L.B."/>
            <person name="Muchero W."/>
        </authorList>
    </citation>
    <scope>NUCLEOTIDE SEQUENCE</scope>
    <source>
        <tissue evidence="2">Shoot tip</tissue>
    </source>
</reference>
<keyword evidence="3" id="KW-1185">Reference proteome</keyword>
<evidence type="ECO:0000313" key="2">
    <source>
        <dbReference type="EMBL" id="KAJ6771424.1"/>
    </source>
</evidence>
<reference evidence="2" key="1">
    <citation type="submission" date="2022-11" db="EMBL/GenBank/DDBJ databases">
        <authorList>
            <person name="Hyden B.L."/>
            <person name="Feng K."/>
            <person name="Yates T."/>
            <person name="Jawdy S."/>
            <person name="Smart L.B."/>
            <person name="Muchero W."/>
        </authorList>
    </citation>
    <scope>NUCLEOTIDE SEQUENCE</scope>
    <source>
        <tissue evidence="2">Shoot tip</tissue>
    </source>
</reference>
<evidence type="ECO:0000313" key="3">
    <source>
        <dbReference type="Proteomes" id="UP001151752"/>
    </source>
</evidence>
<proteinExistence type="predicted"/>
<dbReference type="PANTHER" id="PTHR31284:SF24">
    <property type="entry name" value="ACID PHOSPHATASE"/>
    <property type="match status" value="1"/>
</dbReference>
<dbReference type="Gene3D" id="3.40.50.1000">
    <property type="entry name" value="HAD superfamily/HAD-like"/>
    <property type="match status" value="1"/>
</dbReference>
<evidence type="ECO:0000256" key="1">
    <source>
        <dbReference type="ARBA" id="ARBA00022729"/>
    </source>
</evidence>
<gene>
    <name evidence="2" type="ORF">OIU74_017800</name>
</gene>
<dbReference type="InterPro" id="IPR036412">
    <property type="entry name" value="HAD-like_sf"/>
</dbReference>
<organism evidence="2 3">
    <name type="scientific">Salix koriyanagi</name>
    <dbReference type="NCBI Taxonomy" id="2511006"/>
    <lineage>
        <taxon>Eukaryota</taxon>
        <taxon>Viridiplantae</taxon>
        <taxon>Streptophyta</taxon>
        <taxon>Embryophyta</taxon>
        <taxon>Tracheophyta</taxon>
        <taxon>Spermatophyta</taxon>
        <taxon>Magnoliopsida</taxon>
        <taxon>eudicotyledons</taxon>
        <taxon>Gunneridae</taxon>
        <taxon>Pentapetalae</taxon>
        <taxon>rosids</taxon>
        <taxon>fabids</taxon>
        <taxon>Malpighiales</taxon>
        <taxon>Salicaceae</taxon>
        <taxon>Saliceae</taxon>
        <taxon>Salix</taxon>
    </lineage>
</organism>
<sequence>MGVQIFLVSSRREHLRSATTDNLVDVGYHGWTRLILRGPDDELNEVQQYKANVRKQLISNGYRIWGIVGDQYSSFEGLPSVRRSFKLPNPFYYVS</sequence>
<protein>
    <submittedName>
        <fullName evidence="2">PLANT ACID PHOSPHATASE</fullName>
    </submittedName>
</protein>
<dbReference type="EMBL" id="JAPFFM010000002">
    <property type="protein sequence ID" value="KAJ6771424.1"/>
    <property type="molecule type" value="Genomic_DNA"/>
</dbReference>
<dbReference type="SUPFAM" id="SSF56784">
    <property type="entry name" value="HAD-like"/>
    <property type="match status" value="1"/>
</dbReference>
<dbReference type="InterPro" id="IPR023214">
    <property type="entry name" value="HAD_sf"/>
</dbReference>
<comment type="caution">
    <text evidence="2">The sequence shown here is derived from an EMBL/GenBank/DDBJ whole genome shotgun (WGS) entry which is preliminary data.</text>
</comment>
<dbReference type="Pfam" id="PF03767">
    <property type="entry name" value="Acid_phosphat_B"/>
    <property type="match status" value="1"/>
</dbReference>